<evidence type="ECO:0000313" key="3">
    <source>
        <dbReference type="Proteomes" id="UP000554235"/>
    </source>
</evidence>
<feature type="region of interest" description="Disordered" evidence="1">
    <location>
        <begin position="106"/>
        <end position="125"/>
    </location>
</feature>
<dbReference type="Proteomes" id="UP000554235">
    <property type="component" value="Unassembled WGS sequence"/>
</dbReference>
<reference evidence="2 3" key="1">
    <citation type="submission" date="2020-01" db="EMBL/GenBank/DDBJ databases">
        <title>Identification and distribution of gene clusters putatively required for synthesis of sphingolipid metabolism inhibitors in phylogenetically diverse species of the filamentous fungus Fusarium.</title>
        <authorList>
            <person name="Kim H.-S."/>
            <person name="Busman M."/>
            <person name="Brown D.W."/>
            <person name="Divon H."/>
            <person name="Uhlig S."/>
            <person name="Proctor R.H."/>
        </authorList>
    </citation>
    <scope>NUCLEOTIDE SEQUENCE [LARGE SCALE GENOMIC DNA]</scope>
    <source>
        <strain evidence="2 3">NRRL 20459</strain>
    </source>
</reference>
<dbReference type="AlphaFoldDB" id="A0A8H4PGA4"/>
<evidence type="ECO:0000313" key="2">
    <source>
        <dbReference type="EMBL" id="KAF4471633.1"/>
    </source>
</evidence>
<organism evidence="2 3">
    <name type="scientific">Fusarium albosuccineum</name>
    <dbReference type="NCBI Taxonomy" id="1237068"/>
    <lineage>
        <taxon>Eukaryota</taxon>
        <taxon>Fungi</taxon>
        <taxon>Dikarya</taxon>
        <taxon>Ascomycota</taxon>
        <taxon>Pezizomycotina</taxon>
        <taxon>Sordariomycetes</taxon>
        <taxon>Hypocreomycetidae</taxon>
        <taxon>Hypocreales</taxon>
        <taxon>Nectriaceae</taxon>
        <taxon>Fusarium</taxon>
        <taxon>Fusarium decemcellulare species complex</taxon>
    </lineage>
</organism>
<gene>
    <name evidence="2" type="ORF">FALBO_1450</name>
</gene>
<keyword evidence="3" id="KW-1185">Reference proteome</keyword>
<comment type="caution">
    <text evidence="2">The sequence shown here is derived from an EMBL/GenBank/DDBJ whole genome shotgun (WGS) entry which is preliminary data.</text>
</comment>
<dbReference type="EMBL" id="JAADYS010000180">
    <property type="protein sequence ID" value="KAF4471633.1"/>
    <property type="molecule type" value="Genomic_DNA"/>
</dbReference>
<feature type="region of interest" description="Disordered" evidence="1">
    <location>
        <begin position="189"/>
        <end position="222"/>
    </location>
</feature>
<proteinExistence type="predicted"/>
<protein>
    <submittedName>
        <fullName evidence="2">Uncharacterized protein</fullName>
    </submittedName>
</protein>
<sequence length="222" mass="24987">MADHNNSQVDYGTYTCPVCFRSLSWHQQHPYCSEHGYLYSQPLASLGQDGTLQYHYADNQTYGPQGYYRNNFGVVGRDDVEENHAQNAHQDDDDTTAHERLSTHIGGAAHDDAEDTTPTGPPSEVECIAGSWPRYVMFLILEDVDADQLSLNQYPAEDMFDPFLETRNWLGTGDRDTSAADDAVNFFPNDDGHWSTGHSQSYSSELYLSDEEEEAPDYQAPQ</sequence>
<evidence type="ECO:0000256" key="1">
    <source>
        <dbReference type="SAM" id="MobiDB-lite"/>
    </source>
</evidence>
<accession>A0A8H4PGA4</accession>
<name>A0A8H4PGA4_9HYPO</name>